<dbReference type="VEuPathDB" id="MicrosporidiaDB:M896_030580"/>
<reference evidence="1 2" key="1">
    <citation type="journal article" date="2014" name="MBio">
        <title>The Ordospora colligata genome; evolution of extreme reduction in microsporidia and host-to-parasite horizontal gene transfer.</title>
        <authorList>
            <person name="Pombert J.-F."/>
            <person name="Haag K.L."/>
            <person name="Beidas S."/>
            <person name="Ebert D."/>
            <person name="Keeling P.J."/>
        </authorList>
    </citation>
    <scope>NUCLEOTIDE SEQUENCE [LARGE SCALE GENOMIC DNA]</scope>
    <source>
        <strain evidence="1 2">OC4</strain>
    </source>
</reference>
<dbReference type="InParanoid" id="A0A0B2ULX3"/>
<proteinExistence type="predicted"/>
<organism evidence="1 2">
    <name type="scientific">Ordospora colligata OC4</name>
    <dbReference type="NCBI Taxonomy" id="1354746"/>
    <lineage>
        <taxon>Eukaryota</taxon>
        <taxon>Fungi</taxon>
        <taxon>Fungi incertae sedis</taxon>
        <taxon>Microsporidia</taxon>
        <taxon>Ordosporidae</taxon>
        <taxon>Ordospora</taxon>
    </lineage>
</organism>
<comment type="caution">
    <text evidence="1">The sequence shown here is derived from an EMBL/GenBank/DDBJ whole genome shotgun (WGS) entry which is preliminary data.</text>
</comment>
<evidence type="ECO:0000313" key="2">
    <source>
        <dbReference type="Proteomes" id="UP000031056"/>
    </source>
</evidence>
<dbReference type="RefSeq" id="XP_014564114.1">
    <property type="nucleotide sequence ID" value="XM_014708628.1"/>
</dbReference>
<sequence>MSKCIIAPFKIMSNALKGFVSASGLVMYGRNVVHSVEIVGVCIETGKSYVKILDFCGEVYVSVVETSVMPGICYSLICKPYIKKGEIRLHCKSARRVCVFEEMFFWAEALSLSKSIYS</sequence>
<gene>
    <name evidence="1" type="ORF">M896_030580</name>
</gene>
<protein>
    <submittedName>
        <fullName evidence="1">Uncharacterized protein</fullName>
    </submittedName>
</protein>
<evidence type="ECO:0000313" key="1">
    <source>
        <dbReference type="EMBL" id="KHN70072.1"/>
    </source>
</evidence>
<keyword evidence="2" id="KW-1185">Reference proteome</keyword>
<accession>A0A0B2ULX3</accession>
<dbReference type="AlphaFoldDB" id="A0A0B2ULX3"/>
<name>A0A0B2ULX3_9MICR</name>
<dbReference type="Proteomes" id="UP000031056">
    <property type="component" value="Unassembled WGS sequence"/>
</dbReference>
<dbReference type="EMBL" id="JOKQ01000003">
    <property type="protein sequence ID" value="KHN70072.1"/>
    <property type="molecule type" value="Genomic_DNA"/>
</dbReference>
<dbReference type="OrthoDB" id="2190174at2759"/>
<dbReference type="HOGENOM" id="CLU_2015252_0_0_1"/>
<dbReference type="GeneID" id="26261342"/>